<dbReference type="AlphaFoldDB" id="A0A809R8I2"/>
<accession>A0A809R8I2</accession>
<feature type="signal peptide" evidence="1">
    <location>
        <begin position="1"/>
        <end position="16"/>
    </location>
</feature>
<name>A0A809R8I2_9BACT</name>
<gene>
    <name evidence="2" type="ORF">NPRO_14780</name>
</gene>
<reference evidence="2" key="1">
    <citation type="journal article" name="DNA Res.">
        <title>The physiological potential of anammox bacteria as revealed by their core genome structure.</title>
        <authorList>
            <person name="Okubo T."/>
            <person name="Toyoda A."/>
            <person name="Fukuhara K."/>
            <person name="Uchiyama I."/>
            <person name="Harigaya Y."/>
            <person name="Kuroiwa M."/>
            <person name="Suzuki T."/>
            <person name="Murakami Y."/>
            <person name="Suwa Y."/>
            <person name="Takami H."/>
        </authorList>
    </citation>
    <scope>NUCLEOTIDE SEQUENCE</scope>
    <source>
        <strain evidence="2">317325-2</strain>
    </source>
</reference>
<sequence>MFKTAALIAVASWGLAANTSQDQAYFAILAETKVGRMAGMPAMDLGDLPPGMNLPPQAMAFAGQPQRILNIRLWSPTVAPPDAKAWVSPPPGLKQGNRLDLELYRPDGKATVGAMRDFDPDANPEGFTIKIYWGSSETVKEGQPKVITWSGFTPEQREAMKNQVREANLSEGSYFYKEGWTTGYWPTKKQPGRIDKSASLAGKYALQTTYTGNVDIEAPSNVEFMAPIEMSSPNLDNKIDLKKALNFKWKQIPNALGLHASIIGMEGKNSLVIWLSSETYSETLLGDMGFLQMAEVRDFVERTLFMAGDRANVSVPAGIFANADFAMMQMAGYGPGAALAEAQPLPRIQTKTSLMLMLGGKKMNF</sequence>
<feature type="chain" id="PRO_5035160516" description="DUF4424 domain-containing protein" evidence="1">
    <location>
        <begin position="17"/>
        <end position="365"/>
    </location>
</feature>
<organism evidence="2 3">
    <name type="scientific">Candidatus Nitrosymbiomonas proteolyticus</name>
    <dbReference type="NCBI Taxonomy" id="2608984"/>
    <lineage>
        <taxon>Bacteria</taxon>
        <taxon>Bacillati</taxon>
        <taxon>Armatimonadota</taxon>
        <taxon>Armatimonadota incertae sedis</taxon>
        <taxon>Candidatus Nitrosymbiomonas</taxon>
    </lineage>
</organism>
<protein>
    <recommendedName>
        <fullName evidence="4">DUF4424 domain-containing protein</fullName>
    </recommendedName>
</protein>
<dbReference type="KEGG" id="npy:NPRO_14780"/>
<evidence type="ECO:0000313" key="3">
    <source>
        <dbReference type="Proteomes" id="UP000662873"/>
    </source>
</evidence>
<keyword evidence="1" id="KW-0732">Signal</keyword>
<evidence type="ECO:0000256" key="1">
    <source>
        <dbReference type="SAM" id="SignalP"/>
    </source>
</evidence>
<evidence type="ECO:0000313" key="2">
    <source>
        <dbReference type="EMBL" id="BBO23883.1"/>
    </source>
</evidence>
<dbReference type="Proteomes" id="UP000662873">
    <property type="component" value="Chromosome"/>
</dbReference>
<evidence type="ECO:0008006" key="4">
    <source>
        <dbReference type="Google" id="ProtNLM"/>
    </source>
</evidence>
<dbReference type="EMBL" id="AP021858">
    <property type="protein sequence ID" value="BBO23883.1"/>
    <property type="molecule type" value="Genomic_DNA"/>
</dbReference>
<proteinExistence type="predicted"/>